<keyword evidence="1" id="KW-0812">Transmembrane</keyword>
<accession>S5LWA0</accession>
<keyword evidence="1" id="KW-1133">Transmembrane helix</keyword>
<reference evidence="2 3" key="1">
    <citation type="journal article" date="2013" name="Genome Biol. Evol.">
        <title>Comparison of metabolic capacities and inference of gene content evolution in mosquito-associated Spiroplasma diminutum and S. taiwanense.</title>
        <authorList>
            <person name="Lo W.S."/>
            <person name="Ku C."/>
            <person name="Chen L.L."/>
            <person name="Chang T.H."/>
            <person name="Kuo C.H."/>
        </authorList>
    </citation>
    <scope>NUCLEOTIDE SEQUENCE [LARGE SCALE GENOMIC DNA]</scope>
    <source>
        <strain evidence="2">CUAS-1</strain>
    </source>
</reference>
<protein>
    <submittedName>
        <fullName evidence="2">Uncharacterized protein</fullName>
    </submittedName>
</protein>
<evidence type="ECO:0000256" key="1">
    <source>
        <dbReference type="SAM" id="Phobius"/>
    </source>
</evidence>
<dbReference type="AlphaFoldDB" id="S5LWA0"/>
<gene>
    <name evidence="2" type="ORF">SDIMI_v3c03600</name>
</gene>
<keyword evidence="3" id="KW-1185">Reference proteome</keyword>
<name>S5LWA0_9MOLU</name>
<dbReference type="HOGENOM" id="CLU_3398546_0_0_14"/>
<organism evidence="2 3">
    <name type="scientific">Spiroplasma diminutum CUAS-1</name>
    <dbReference type="NCBI Taxonomy" id="1276221"/>
    <lineage>
        <taxon>Bacteria</taxon>
        <taxon>Bacillati</taxon>
        <taxon>Mycoplasmatota</taxon>
        <taxon>Mollicutes</taxon>
        <taxon>Entomoplasmatales</taxon>
        <taxon>Spiroplasmataceae</taxon>
        <taxon>Spiroplasma</taxon>
    </lineage>
</organism>
<dbReference type="KEGG" id="sdi:SDIMI_v3c03600"/>
<dbReference type="InParanoid" id="S5LWA0"/>
<evidence type="ECO:0000313" key="3">
    <source>
        <dbReference type="Proteomes" id="UP000014983"/>
    </source>
</evidence>
<dbReference type="Proteomes" id="UP000014983">
    <property type="component" value="Chromosome"/>
</dbReference>
<dbReference type="PATRIC" id="fig|1276221.3.peg.357"/>
<sequence>MLIKILLSIVIAGSSITTPTYFIKNKIRENK</sequence>
<proteinExistence type="predicted"/>
<keyword evidence="1" id="KW-0472">Membrane</keyword>
<feature type="transmembrane region" description="Helical" evidence="1">
    <location>
        <begin position="6"/>
        <end position="23"/>
    </location>
</feature>
<dbReference type="EMBL" id="CP005076">
    <property type="protein sequence ID" value="AGR42064.1"/>
    <property type="molecule type" value="Genomic_DNA"/>
</dbReference>
<evidence type="ECO:0000313" key="2">
    <source>
        <dbReference type="EMBL" id="AGR42064.1"/>
    </source>
</evidence>